<keyword evidence="3" id="KW-1185">Reference proteome</keyword>
<reference evidence="2 3" key="1">
    <citation type="submission" date="2024-03" db="EMBL/GenBank/DDBJ databases">
        <title>Chitinophaga caseinilytica sp. nov., a casein hydrolysing bacterium isolated from forest soil.</title>
        <authorList>
            <person name="Lee D.S."/>
            <person name="Han D.M."/>
            <person name="Baek J.H."/>
            <person name="Choi D.G."/>
            <person name="Jeon J.H."/>
            <person name="Jeon C.O."/>
        </authorList>
    </citation>
    <scope>NUCLEOTIDE SEQUENCE [LARGE SCALE GENOMIC DNA]</scope>
    <source>
        <strain evidence="2 3">KACC 19118</strain>
    </source>
</reference>
<dbReference type="PROSITE" id="PS51257">
    <property type="entry name" value="PROKAR_LIPOPROTEIN"/>
    <property type="match status" value="1"/>
</dbReference>
<organism evidence="2 3">
    <name type="scientific">Chitinophaga caseinilytica</name>
    <dbReference type="NCBI Taxonomy" id="2267521"/>
    <lineage>
        <taxon>Bacteria</taxon>
        <taxon>Pseudomonadati</taxon>
        <taxon>Bacteroidota</taxon>
        <taxon>Chitinophagia</taxon>
        <taxon>Chitinophagales</taxon>
        <taxon>Chitinophagaceae</taxon>
        <taxon>Chitinophaga</taxon>
    </lineage>
</organism>
<proteinExistence type="predicted"/>
<evidence type="ECO:0000313" key="3">
    <source>
        <dbReference type="Proteomes" id="UP001449657"/>
    </source>
</evidence>
<dbReference type="Proteomes" id="UP001449657">
    <property type="component" value="Chromosome"/>
</dbReference>
<evidence type="ECO:0000313" key="2">
    <source>
        <dbReference type="EMBL" id="WZN46833.1"/>
    </source>
</evidence>
<feature type="signal peptide" evidence="1">
    <location>
        <begin position="1"/>
        <end position="25"/>
    </location>
</feature>
<sequence>MYDEKKLFPLAAILFIAAACSKDNAALNNEKLKPNVNALSNVSNYEYLGQGTAYGYVNLKTLATSGGNVYIQYDYTVLGECSRVKANGLMQPDVNNLSISGAITHWQATTDTAWIFDVTASITSVTVQKAYPIGLSYTGQVTGNMSVTKRPKIPGSTSSEFVGNYPFSKTFSGAVIPPPPPEE</sequence>
<feature type="chain" id="PRO_5047157352" description="Lipid-binding hydrolase" evidence="1">
    <location>
        <begin position="26"/>
        <end position="183"/>
    </location>
</feature>
<dbReference type="RefSeq" id="WP_341841515.1">
    <property type="nucleotide sequence ID" value="NZ_CP149792.1"/>
</dbReference>
<evidence type="ECO:0000256" key="1">
    <source>
        <dbReference type="SAM" id="SignalP"/>
    </source>
</evidence>
<gene>
    <name evidence="2" type="ORF">WJU22_01365</name>
</gene>
<evidence type="ECO:0008006" key="4">
    <source>
        <dbReference type="Google" id="ProtNLM"/>
    </source>
</evidence>
<accession>A0ABZ2Z5G4</accession>
<name>A0ABZ2Z5G4_9BACT</name>
<protein>
    <recommendedName>
        <fullName evidence="4">Lipid-binding hydrolase</fullName>
    </recommendedName>
</protein>
<keyword evidence="1" id="KW-0732">Signal</keyword>
<dbReference type="EMBL" id="CP150096">
    <property type="protein sequence ID" value="WZN46833.1"/>
    <property type="molecule type" value="Genomic_DNA"/>
</dbReference>